<gene>
    <name evidence="2" type="ORF">PQO03_00015</name>
</gene>
<keyword evidence="1" id="KW-1133">Transmembrane helix</keyword>
<keyword evidence="3" id="KW-1185">Reference proteome</keyword>
<sequence>MSKEIMYLRFLQIAVSLMTPLLFFGIMQAAKGNLKLHKRINGGIMLIVMIAVIGLVLTSQVFGFDYSAISTQEAIINIGPAEMRTRLIIHRCFSNLLFISLLVTTFSGAVKKYKLHRKMGKLTVFFWLGTLISALLFF</sequence>
<dbReference type="RefSeq" id="WP_274150419.1">
    <property type="nucleotide sequence ID" value="NZ_CP117811.1"/>
</dbReference>
<feature type="transmembrane region" description="Helical" evidence="1">
    <location>
        <begin position="6"/>
        <end position="30"/>
    </location>
</feature>
<dbReference type="EMBL" id="CP117811">
    <property type="protein sequence ID" value="WDE96352.1"/>
    <property type="molecule type" value="Genomic_DNA"/>
</dbReference>
<reference evidence="2 3" key="1">
    <citation type="submission" date="2023-02" db="EMBL/GenBank/DDBJ databases">
        <title>Genome sequence of Lentisphaera profundi SAORIC-696.</title>
        <authorList>
            <person name="Kim e."/>
            <person name="Cho J.-C."/>
            <person name="Choi A."/>
            <person name="Kang I."/>
        </authorList>
    </citation>
    <scope>NUCLEOTIDE SEQUENCE [LARGE SCALE GENOMIC DNA]</scope>
    <source>
        <strain evidence="2 3">SAORIC-696</strain>
    </source>
</reference>
<accession>A0ABY7VRM0</accession>
<evidence type="ECO:0000313" key="2">
    <source>
        <dbReference type="EMBL" id="WDE96352.1"/>
    </source>
</evidence>
<proteinExistence type="predicted"/>
<feature type="transmembrane region" description="Helical" evidence="1">
    <location>
        <begin position="88"/>
        <end position="110"/>
    </location>
</feature>
<evidence type="ECO:0000256" key="1">
    <source>
        <dbReference type="SAM" id="Phobius"/>
    </source>
</evidence>
<keyword evidence="1" id="KW-0472">Membrane</keyword>
<dbReference type="InterPro" id="IPR007352">
    <property type="entry name" value="DUF420"/>
</dbReference>
<dbReference type="Proteomes" id="UP001214250">
    <property type="component" value="Chromosome 1"/>
</dbReference>
<dbReference type="Pfam" id="PF04238">
    <property type="entry name" value="DUF420"/>
    <property type="match status" value="1"/>
</dbReference>
<name>A0ABY7VRM0_9BACT</name>
<feature type="transmembrane region" description="Helical" evidence="1">
    <location>
        <begin position="42"/>
        <end position="62"/>
    </location>
</feature>
<evidence type="ECO:0000313" key="3">
    <source>
        <dbReference type="Proteomes" id="UP001214250"/>
    </source>
</evidence>
<keyword evidence="1" id="KW-0812">Transmembrane</keyword>
<protein>
    <submittedName>
        <fullName evidence="2">DUF420 domain-containing protein</fullName>
    </submittedName>
</protein>
<feature type="transmembrane region" description="Helical" evidence="1">
    <location>
        <begin position="122"/>
        <end position="137"/>
    </location>
</feature>
<organism evidence="2 3">
    <name type="scientific">Lentisphaera profundi</name>
    <dbReference type="NCBI Taxonomy" id="1658616"/>
    <lineage>
        <taxon>Bacteria</taxon>
        <taxon>Pseudomonadati</taxon>
        <taxon>Lentisphaerota</taxon>
        <taxon>Lentisphaeria</taxon>
        <taxon>Lentisphaerales</taxon>
        <taxon>Lentisphaeraceae</taxon>
        <taxon>Lentisphaera</taxon>
    </lineage>
</organism>